<dbReference type="EMBL" id="JAUSRD010000023">
    <property type="protein sequence ID" value="MDP9897045.1"/>
    <property type="molecule type" value="Genomic_DNA"/>
</dbReference>
<dbReference type="RefSeq" id="WP_307687113.1">
    <property type="nucleotide sequence ID" value="NZ_JAUSRD010000023.1"/>
</dbReference>
<comment type="caution">
    <text evidence="6">The sequence shown here is derived from an EMBL/GenBank/DDBJ whole genome shotgun (WGS) entry which is preliminary data.</text>
</comment>
<feature type="domain" description="Major facilitator superfamily (MFS) profile" evidence="5">
    <location>
        <begin position="17"/>
        <end position="424"/>
    </location>
</feature>
<dbReference type="Pfam" id="PF07690">
    <property type="entry name" value="MFS_1"/>
    <property type="match status" value="1"/>
</dbReference>
<feature type="transmembrane region" description="Helical" evidence="4">
    <location>
        <begin position="332"/>
        <end position="354"/>
    </location>
</feature>
<feature type="transmembrane region" description="Helical" evidence="4">
    <location>
        <begin position="112"/>
        <end position="133"/>
    </location>
</feature>
<feature type="transmembrane region" description="Helical" evidence="4">
    <location>
        <begin position="274"/>
        <end position="298"/>
    </location>
</feature>
<evidence type="ECO:0000256" key="4">
    <source>
        <dbReference type="SAM" id="Phobius"/>
    </source>
</evidence>
<dbReference type="AlphaFoldDB" id="A0AAW8D781"/>
<keyword evidence="1 4" id="KW-0812">Transmembrane</keyword>
<dbReference type="InterPro" id="IPR050327">
    <property type="entry name" value="Proton-linked_MCT"/>
</dbReference>
<keyword evidence="3 4" id="KW-0472">Membrane</keyword>
<dbReference type="GO" id="GO:0022857">
    <property type="term" value="F:transmembrane transporter activity"/>
    <property type="evidence" value="ECO:0007669"/>
    <property type="project" value="InterPro"/>
</dbReference>
<dbReference type="CDD" id="cd17355">
    <property type="entry name" value="MFS_YcxA_like"/>
    <property type="match status" value="1"/>
</dbReference>
<feature type="transmembrane region" description="Helical" evidence="4">
    <location>
        <begin position="366"/>
        <end position="389"/>
    </location>
</feature>
<evidence type="ECO:0000313" key="7">
    <source>
        <dbReference type="Proteomes" id="UP001242045"/>
    </source>
</evidence>
<evidence type="ECO:0000313" key="6">
    <source>
        <dbReference type="EMBL" id="MDP9897045.1"/>
    </source>
</evidence>
<keyword evidence="2 4" id="KW-1133">Transmembrane helix</keyword>
<name>A0AAW8D781_9BURK</name>
<accession>A0AAW8D781</accession>
<dbReference type="Gene3D" id="1.20.1250.20">
    <property type="entry name" value="MFS general substrate transporter like domains"/>
    <property type="match status" value="2"/>
</dbReference>
<dbReference type="Proteomes" id="UP001242045">
    <property type="component" value="Unassembled WGS sequence"/>
</dbReference>
<feature type="transmembrane region" description="Helical" evidence="4">
    <location>
        <begin position="17"/>
        <end position="41"/>
    </location>
</feature>
<feature type="transmembrane region" description="Helical" evidence="4">
    <location>
        <begin position="243"/>
        <end position="262"/>
    </location>
</feature>
<dbReference type="PROSITE" id="PS50850">
    <property type="entry name" value="MFS"/>
    <property type="match status" value="1"/>
</dbReference>
<proteinExistence type="predicted"/>
<evidence type="ECO:0000259" key="5">
    <source>
        <dbReference type="PROSITE" id="PS50850"/>
    </source>
</evidence>
<feature type="transmembrane region" description="Helical" evidence="4">
    <location>
        <begin position="145"/>
        <end position="166"/>
    </location>
</feature>
<reference evidence="6" key="1">
    <citation type="submission" date="2023-07" db="EMBL/GenBank/DDBJ databases">
        <title>Sorghum-associated microbial communities from plants grown in Nebraska, USA.</title>
        <authorList>
            <person name="Schachtman D."/>
        </authorList>
    </citation>
    <scope>NUCLEOTIDE SEQUENCE</scope>
    <source>
        <strain evidence="6">DS3754</strain>
    </source>
</reference>
<dbReference type="PANTHER" id="PTHR11360:SF290">
    <property type="entry name" value="MONOCARBOXYLATE MFS PERMEASE"/>
    <property type="match status" value="1"/>
</dbReference>
<dbReference type="InterPro" id="IPR020846">
    <property type="entry name" value="MFS_dom"/>
</dbReference>
<sequence>MFATQVSAWLQRRGIHYGWIVAAITFLTMLTMSAALGLPGAMLQPLGKEFGWSTEQISSALALRFALFGLMGPFAAVLMERYGLRAVICTGLALVGLGMALVTMASQLWQLFVLWSLMLGLGTGMTALVLGAVVANRWFVARRGLVIGMLTASSATGQLAFLPFAAWMIEHWGWRSAIVPIVIGSVLIAVLALCLVRNRPSDVGLLPYGEKPGTQPATPAAPAVVMNFATPFRVLKEVATNRTFLILAGTFFICGLSTNGLVQTHFISLCGDNGMGAVPAASVLAMMGAFDFVGTILSGWLSDRYDNRKLLFWYYGLRGLSLFWLPHSEFTIYGLGLFAMFYGLDWIATVPPTVKLAGATFGPAKVGLVFGWIFAAHQLGAATAAYGAGFARTLLLTYTPALYAAGAACLVAAVIVMMIRRPAAKAGTPVTPAAASARA</sequence>
<feature type="transmembrane region" description="Helical" evidence="4">
    <location>
        <begin position="61"/>
        <end position="79"/>
    </location>
</feature>
<feature type="transmembrane region" description="Helical" evidence="4">
    <location>
        <begin position="401"/>
        <end position="419"/>
    </location>
</feature>
<dbReference type="PANTHER" id="PTHR11360">
    <property type="entry name" value="MONOCARBOXYLATE TRANSPORTER"/>
    <property type="match status" value="1"/>
</dbReference>
<dbReference type="SUPFAM" id="SSF103473">
    <property type="entry name" value="MFS general substrate transporter"/>
    <property type="match status" value="1"/>
</dbReference>
<evidence type="ECO:0000256" key="2">
    <source>
        <dbReference type="ARBA" id="ARBA00022989"/>
    </source>
</evidence>
<evidence type="ECO:0000256" key="3">
    <source>
        <dbReference type="ARBA" id="ARBA00023136"/>
    </source>
</evidence>
<gene>
    <name evidence="6" type="ORF">J2W31_006187</name>
</gene>
<feature type="transmembrane region" description="Helical" evidence="4">
    <location>
        <begin position="86"/>
        <end position="106"/>
    </location>
</feature>
<feature type="transmembrane region" description="Helical" evidence="4">
    <location>
        <begin position="172"/>
        <end position="196"/>
    </location>
</feature>
<dbReference type="InterPro" id="IPR011701">
    <property type="entry name" value="MFS"/>
</dbReference>
<dbReference type="InterPro" id="IPR036259">
    <property type="entry name" value="MFS_trans_sf"/>
</dbReference>
<evidence type="ECO:0000256" key="1">
    <source>
        <dbReference type="ARBA" id="ARBA00022692"/>
    </source>
</evidence>
<organism evidence="6 7">
    <name type="scientific">Variovorax boronicumulans</name>
    <dbReference type="NCBI Taxonomy" id="436515"/>
    <lineage>
        <taxon>Bacteria</taxon>
        <taxon>Pseudomonadati</taxon>
        <taxon>Pseudomonadota</taxon>
        <taxon>Betaproteobacteria</taxon>
        <taxon>Burkholderiales</taxon>
        <taxon>Comamonadaceae</taxon>
        <taxon>Variovorax</taxon>
    </lineage>
</organism>
<protein>
    <submittedName>
        <fullName evidence="6">Sugar phosphate permease</fullName>
    </submittedName>
</protein>